<evidence type="ECO:0000313" key="3">
    <source>
        <dbReference type="Proteomes" id="UP001151760"/>
    </source>
</evidence>
<keyword evidence="3" id="KW-1185">Reference proteome</keyword>
<name>A0ABQ5EIY8_9ASTR</name>
<evidence type="ECO:0000313" key="2">
    <source>
        <dbReference type="EMBL" id="GJT50792.1"/>
    </source>
</evidence>
<evidence type="ECO:0000256" key="1">
    <source>
        <dbReference type="SAM" id="MobiDB-lite"/>
    </source>
</evidence>
<organism evidence="2 3">
    <name type="scientific">Tanacetum coccineum</name>
    <dbReference type="NCBI Taxonomy" id="301880"/>
    <lineage>
        <taxon>Eukaryota</taxon>
        <taxon>Viridiplantae</taxon>
        <taxon>Streptophyta</taxon>
        <taxon>Embryophyta</taxon>
        <taxon>Tracheophyta</taxon>
        <taxon>Spermatophyta</taxon>
        <taxon>Magnoliopsida</taxon>
        <taxon>eudicotyledons</taxon>
        <taxon>Gunneridae</taxon>
        <taxon>Pentapetalae</taxon>
        <taxon>asterids</taxon>
        <taxon>campanulids</taxon>
        <taxon>Asterales</taxon>
        <taxon>Asteraceae</taxon>
        <taxon>Asteroideae</taxon>
        <taxon>Anthemideae</taxon>
        <taxon>Anthemidinae</taxon>
        <taxon>Tanacetum</taxon>
    </lineage>
</organism>
<sequence length="109" mass="12754">MVEKNDLFEELIIAVVDTELNLTEFDRHTHQVGDLEEQCLLLEHHNHLEAVLVQARYDSPERISKKRTKNEAKTTKPDTEWKSKVNQSQRNGQQQKDKQSKSKPTMKNT</sequence>
<accession>A0ABQ5EIY8</accession>
<feature type="region of interest" description="Disordered" evidence="1">
    <location>
        <begin position="56"/>
        <end position="109"/>
    </location>
</feature>
<reference evidence="2" key="1">
    <citation type="journal article" date="2022" name="Int. J. Mol. Sci.">
        <title>Draft Genome of Tanacetum Coccineum: Genomic Comparison of Closely Related Tanacetum-Family Plants.</title>
        <authorList>
            <person name="Yamashiro T."/>
            <person name="Shiraishi A."/>
            <person name="Nakayama K."/>
            <person name="Satake H."/>
        </authorList>
    </citation>
    <scope>NUCLEOTIDE SEQUENCE</scope>
</reference>
<reference evidence="2" key="2">
    <citation type="submission" date="2022-01" db="EMBL/GenBank/DDBJ databases">
        <authorList>
            <person name="Yamashiro T."/>
            <person name="Shiraishi A."/>
            <person name="Satake H."/>
            <person name="Nakayama K."/>
        </authorList>
    </citation>
    <scope>NUCLEOTIDE SEQUENCE</scope>
</reference>
<proteinExistence type="predicted"/>
<feature type="compositionally biased region" description="Basic and acidic residues" evidence="1">
    <location>
        <begin position="58"/>
        <end position="83"/>
    </location>
</feature>
<gene>
    <name evidence="2" type="ORF">Tco_0976949</name>
</gene>
<dbReference type="EMBL" id="BQNB010016352">
    <property type="protein sequence ID" value="GJT50792.1"/>
    <property type="molecule type" value="Genomic_DNA"/>
</dbReference>
<comment type="caution">
    <text evidence="2">The sequence shown here is derived from an EMBL/GenBank/DDBJ whole genome shotgun (WGS) entry which is preliminary data.</text>
</comment>
<protein>
    <submittedName>
        <fullName evidence="2">Uncharacterized protein</fullName>
    </submittedName>
</protein>
<dbReference type="Proteomes" id="UP001151760">
    <property type="component" value="Unassembled WGS sequence"/>
</dbReference>